<keyword evidence="2" id="KW-1185">Reference proteome</keyword>
<organism evidence="1 2">
    <name type="scientific">Phormidium nigroviride PCC 7112</name>
    <dbReference type="NCBI Taxonomy" id="179408"/>
    <lineage>
        <taxon>Bacteria</taxon>
        <taxon>Bacillati</taxon>
        <taxon>Cyanobacteriota</taxon>
        <taxon>Cyanophyceae</taxon>
        <taxon>Oscillatoriophycideae</taxon>
        <taxon>Oscillatoriales</taxon>
        <taxon>Oscillatoriaceae</taxon>
        <taxon>Phormidium</taxon>
    </lineage>
</organism>
<accession>K9VTX7</accession>
<evidence type="ECO:0000313" key="2">
    <source>
        <dbReference type="Proteomes" id="UP000010478"/>
    </source>
</evidence>
<sequence length="74" mass="7957">MELLCSADYLTNAKVIKFSFLSLIRPLSSGAATNQRSATGKITTAEVRAVIGEAQFDKFQQLGASCPRFASKSN</sequence>
<dbReference type="AlphaFoldDB" id="K9VTX7"/>
<dbReference type="EMBL" id="CP003617">
    <property type="protein sequence ID" value="AFZ10932.1"/>
    <property type="molecule type" value="Genomic_DNA"/>
</dbReference>
<reference evidence="1 2" key="1">
    <citation type="submission" date="2012-05" db="EMBL/GenBank/DDBJ databases">
        <title>Finished plasmid 3 of genome of Oscillatoria sp. PCC 7112.</title>
        <authorList>
            <consortium name="US DOE Joint Genome Institute"/>
            <person name="Gugger M."/>
            <person name="Coursin T."/>
            <person name="Rippka R."/>
            <person name="Tandeau De Marsac N."/>
            <person name="Huntemann M."/>
            <person name="Wei C.-L."/>
            <person name="Han J."/>
            <person name="Detter J.C."/>
            <person name="Han C."/>
            <person name="Tapia R."/>
            <person name="Davenport K."/>
            <person name="Daligault H."/>
            <person name="Erkkila T."/>
            <person name="Gu W."/>
            <person name="Munk A.C.C."/>
            <person name="Teshima H."/>
            <person name="Xu Y."/>
            <person name="Chain P."/>
            <person name="Chen A."/>
            <person name="Krypides N."/>
            <person name="Mavromatis K."/>
            <person name="Markowitz V."/>
            <person name="Szeto E."/>
            <person name="Ivanova N."/>
            <person name="Mikhailova N."/>
            <person name="Ovchinnikova G."/>
            <person name="Pagani I."/>
            <person name="Pati A."/>
            <person name="Goodwin L."/>
            <person name="Peters L."/>
            <person name="Pitluck S."/>
            <person name="Woyke T."/>
            <person name="Kerfeld C."/>
        </authorList>
    </citation>
    <scope>NUCLEOTIDE SEQUENCE [LARGE SCALE GENOMIC DNA]</scope>
    <source>
        <strain evidence="1 2">PCC 7112</strain>
        <plasmid evidence="1 2">pOSC7112.03</plasmid>
    </source>
</reference>
<protein>
    <submittedName>
        <fullName evidence="1">Uncharacterized protein</fullName>
    </submittedName>
</protein>
<keyword evidence="1" id="KW-0614">Plasmid</keyword>
<dbReference type="Proteomes" id="UP000010478">
    <property type="component" value="Plasmid pOSC7112.03"/>
</dbReference>
<geneLocation type="plasmid" evidence="1 2">
    <name>pOSC7112.03</name>
</geneLocation>
<evidence type="ECO:0000313" key="1">
    <source>
        <dbReference type="EMBL" id="AFZ10932.1"/>
    </source>
</evidence>
<gene>
    <name evidence="1" type="ORF">Osc7112_6848</name>
</gene>
<proteinExistence type="predicted"/>
<name>K9VTX7_9CYAN</name>
<dbReference type="KEGG" id="oni:Osc7112_6848"/>
<dbReference type="HOGENOM" id="CLU_2684322_0_0_3"/>